<dbReference type="PANTHER" id="PTHR24305:SF166">
    <property type="entry name" value="CYTOCHROME P450 12A4, MITOCHONDRIAL-RELATED"/>
    <property type="match status" value="1"/>
</dbReference>
<sequence>MTAITLLSTEILWRSALYGSIAFAIIGFARLMYLLFIYYDYVSPLRDLPGPKDHHIFLGQLLNQFRAGDPEQPYTDWMQKWPDAPLIRYRETGFAAEGLLINNAAAYRDVMQSQSCYAYERSAPFRRLIGDIIGVGLVFAEGTEHRAQRKALGGLFTVSNIKAYLPILQDKADRLVAEWDRAVTDEKDDGNVEIKQLYAKITLNVISIFALGIDFGNLDSRTAFQSCYEAMFDLSTSGMLLAAINLVVPIRWLPVQANRVFMDASTELRGILTGVTEARILSVASDNEKPILPPTASPTKDLLTYMVETKYRATNPADRWSKEELIEQLLNFMATGHETTAGALTFATHELGLHPEVVAKMRKEALTLPESPSFSDIDRLPYLDAVIRECLRYQTPVAGIPRVAQHDVFVAGRRVPKGTTLMPVPAVLHRNKTLWGDDATTFNPDRWLKDPLIGGATDGDSCAWVAFGHGPRACIGRALASLNVKVVLLSLVKQFEWESVHKGKLPVVNPSGQLRPSGEVWLKVKRVGEETK</sequence>
<evidence type="ECO:0008006" key="10">
    <source>
        <dbReference type="Google" id="ProtNLM"/>
    </source>
</evidence>
<reference evidence="8 9" key="1">
    <citation type="journal article" date="2024" name="IMA Fungus">
        <title>IMA Genome - F19 : A genome assembly and annotation guide to empower mycologists, including annotated draft genome sequences of Ceratocystis pirilliformis, Diaporthe australafricana, Fusarium ophioides, Paecilomyces lecythidis, and Sporothrix stenoceras.</title>
        <authorList>
            <person name="Aylward J."/>
            <person name="Wilson A.M."/>
            <person name="Visagie C.M."/>
            <person name="Spraker J."/>
            <person name="Barnes I."/>
            <person name="Buitendag C."/>
            <person name="Ceriani C."/>
            <person name="Del Mar Angel L."/>
            <person name="du Plessis D."/>
            <person name="Fuchs T."/>
            <person name="Gasser K."/>
            <person name="Kramer D."/>
            <person name="Li W."/>
            <person name="Munsamy K."/>
            <person name="Piso A."/>
            <person name="Price J.L."/>
            <person name="Sonnekus B."/>
            <person name="Thomas C."/>
            <person name="van der Nest A."/>
            <person name="van Dijk A."/>
            <person name="van Heerden A."/>
            <person name="van Vuuren N."/>
            <person name="Yilmaz N."/>
            <person name="Duong T.A."/>
            <person name="van der Merwe N.A."/>
            <person name="Wingfield M.J."/>
            <person name="Wingfield B.D."/>
        </authorList>
    </citation>
    <scope>NUCLEOTIDE SEQUENCE [LARGE SCALE GENOMIC DNA]</scope>
    <source>
        <strain evidence="8 9">CMW 5346</strain>
    </source>
</reference>
<dbReference type="PROSITE" id="PS00086">
    <property type="entry name" value="CYTOCHROME_P450"/>
    <property type="match status" value="1"/>
</dbReference>
<keyword evidence="5 6" id="KW-0408">Iron</keyword>
<comment type="similarity">
    <text evidence="2 6">Belongs to the cytochrome P450 family.</text>
</comment>
<dbReference type="Pfam" id="PF00067">
    <property type="entry name" value="p450"/>
    <property type="match status" value="1"/>
</dbReference>
<accession>A0ABR3YPW4</accession>
<evidence type="ECO:0000256" key="2">
    <source>
        <dbReference type="ARBA" id="ARBA00010617"/>
    </source>
</evidence>
<dbReference type="SUPFAM" id="SSF48264">
    <property type="entry name" value="Cytochrome P450"/>
    <property type="match status" value="1"/>
</dbReference>
<keyword evidence="7" id="KW-1133">Transmembrane helix</keyword>
<dbReference type="InterPro" id="IPR017972">
    <property type="entry name" value="Cyt_P450_CS"/>
</dbReference>
<dbReference type="InterPro" id="IPR036396">
    <property type="entry name" value="Cyt_P450_sf"/>
</dbReference>
<dbReference type="InterPro" id="IPR002401">
    <property type="entry name" value="Cyt_P450_E_grp-I"/>
</dbReference>
<dbReference type="Proteomes" id="UP001583186">
    <property type="component" value="Unassembled WGS sequence"/>
</dbReference>
<keyword evidence="4 6" id="KW-0479">Metal-binding</keyword>
<dbReference type="PRINTS" id="PR00463">
    <property type="entry name" value="EP450I"/>
</dbReference>
<dbReference type="PRINTS" id="PR00385">
    <property type="entry name" value="P450"/>
</dbReference>
<keyword evidence="7" id="KW-0812">Transmembrane</keyword>
<keyword evidence="3 6" id="KW-0349">Heme</keyword>
<evidence type="ECO:0000256" key="7">
    <source>
        <dbReference type="SAM" id="Phobius"/>
    </source>
</evidence>
<evidence type="ECO:0000256" key="6">
    <source>
        <dbReference type="RuleBase" id="RU000461"/>
    </source>
</evidence>
<dbReference type="PANTHER" id="PTHR24305">
    <property type="entry name" value="CYTOCHROME P450"/>
    <property type="match status" value="1"/>
</dbReference>
<keyword evidence="7" id="KW-0472">Membrane</keyword>
<evidence type="ECO:0000313" key="8">
    <source>
        <dbReference type="EMBL" id="KAL1889979.1"/>
    </source>
</evidence>
<dbReference type="InterPro" id="IPR001128">
    <property type="entry name" value="Cyt_P450"/>
</dbReference>
<gene>
    <name evidence="8" type="ORF">Sste5346_008558</name>
</gene>
<keyword evidence="6" id="KW-0503">Monooxygenase</keyword>
<name>A0ABR3YPW4_9PEZI</name>
<comment type="cofactor">
    <cofactor evidence="1">
        <name>heme</name>
        <dbReference type="ChEBI" id="CHEBI:30413"/>
    </cofactor>
</comment>
<evidence type="ECO:0000313" key="9">
    <source>
        <dbReference type="Proteomes" id="UP001583186"/>
    </source>
</evidence>
<organism evidence="8 9">
    <name type="scientific">Sporothrix stenoceras</name>
    <dbReference type="NCBI Taxonomy" id="5173"/>
    <lineage>
        <taxon>Eukaryota</taxon>
        <taxon>Fungi</taxon>
        <taxon>Dikarya</taxon>
        <taxon>Ascomycota</taxon>
        <taxon>Pezizomycotina</taxon>
        <taxon>Sordariomycetes</taxon>
        <taxon>Sordariomycetidae</taxon>
        <taxon>Ophiostomatales</taxon>
        <taxon>Ophiostomataceae</taxon>
        <taxon>Sporothrix</taxon>
    </lineage>
</organism>
<keyword evidence="6" id="KW-0560">Oxidoreductase</keyword>
<evidence type="ECO:0000256" key="3">
    <source>
        <dbReference type="ARBA" id="ARBA00022617"/>
    </source>
</evidence>
<proteinExistence type="inferred from homology"/>
<feature type="transmembrane region" description="Helical" evidence="7">
    <location>
        <begin position="16"/>
        <end position="39"/>
    </location>
</feature>
<dbReference type="InterPro" id="IPR050121">
    <property type="entry name" value="Cytochrome_P450_monoxygenase"/>
</dbReference>
<evidence type="ECO:0000256" key="5">
    <source>
        <dbReference type="ARBA" id="ARBA00023004"/>
    </source>
</evidence>
<evidence type="ECO:0000256" key="1">
    <source>
        <dbReference type="ARBA" id="ARBA00001971"/>
    </source>
</evidence>
<keyword evidence="9" id="KW-1185">Reference proteome</keyword>
<dbReference type="Gene3D" id="1.10.630.10">
    <property type="entry name" value="Cytochrome P450"/>
    <property type="match status" value="1"/>
</dbReference>
<protein>
    <recommendedName>
        <fullName evidence="10">Cytochrome P450 monooxygenase</fullName>
    </recommendedName>
</protein>
<comment type="caution">
    <text evidence="8">The sequence shown here is derived from an EMBL/GenBank/DDBJ whole genome shotgun (WGS) entry which is preliminary data.</text>
</comment>
<evidence type="ECO:0000256" key="4">
    <source>
        <dbReference type="ARBA" id="ARBA00022723"/>
    </source>
</evidence>
<dbReference type="EMBL" id="JAWCUI010000067">
    <property type="protein sequence ID" value="KAL1889979.1"/>
    <property type="molecule type" value="Genomic_DNA"/>
</dbReference>